<name>A0ABS4D726_9CHLR</name>
<dbReference type="Proteomes" id="UP001193081">
    <property type="component" value="Unassembled WGS sequence"/>
</dbReference>
<accession>A0ABS4D726</accession>
<comment type="caution">
    <text evidence="3">The sequence shown here is derived from an EMBL/GenBank/DDBJ whole genome shotgun (WGS) entry which is preliminary data.</text>
</comment>
<feature type="transmembrane region" description="Helical" evidence="2">
    <location>
        <begin position="93"/>
        <end position="116"/>
    </location>
</feature>
<evidence type="ECO:0000313" key="3">
    <source>
        <dbReference type="EMBL" id="MBP1465215.1"/>
    </source>
</evidence>
<dbReference type="RefSeq" id="WP_135477265.1">
    <property type="nucleotide sequence ID" value="NZ_SIJK02000007.1"/>
</dbReference>
<protein>
    <submittedName>
        <fullName evidence="3">Uncharacterized protein</fullName>
    </submittedName>
</protein>
<keyword evidence="2" id="KW-1133">Transmembrane helix</keyword>
<gene>
    <name evidence="3" type="ORF">EYB53_005800</name>
</gene>
<evidence type="ECO:0000256" key="1">
    <source>
        <dbReference type="SAM" id="MobiDB-lite"/>
    </source>
</evidence>
<sequence>MKLITRILLILAAGLLVAATLFGLSQSPTMSQLIEAKAHEDHGERGALPEQTVEGSHEEGEGNFASRPGRGMRGRPEGESGEGGGHGNWEPSLAGFTNVGVTLLKIGAIIAIFALVTRLWKMRQRKQPAAGGSA</sequence>
<feature type="compositionally biased region" description="Basic and acidic residues" evidence="1">
    <location>
        <begin position="38"/>
        <end position="47"/>
    </location>
</feature>
<keyword evidence="2" id="KW-0472">Membrane</keyword>
<feature type="region of interest" description="Disordered" evidence="1">
    <location>
        <begin position="38"/>
        <end position="91"/>
    </location>
</feature>
<reference evidence="3 4" key="1">
    <citation type="submission" date="2021-03" db="EMBL/GenBank/DDBJ databases">
        <authorList>
            <person name="Grouzdev D.S."/>
        </authorList>
    </citation>
    <scope>NUCLEOTIDE SEQUENCE [LARGE SCALE GENOMIC DNA]</scope>
    <source>
        <strain evidence="3 4">M50-1</strain>
    </source>
</reference>
<organism evidence="3 4">
    <name type="scientific">Candidatus Chloroploca mongolica</name>
    <dbReference type="NCBI Taxonomy" id="2528176"/>
    <lineage>
        <taxon>Bacteria</taxon>
        <taxon>Bacillati</taxon>
        <taxon>Chloroflexota</taxon>
        <taxon>Chloroflexia</taxon>
        <taxon>Chloroflexales</taxon>
        <taxon>Chloroflexineae</taxon>
        <taxon>Oscillochloridaceae</taxon>
        <taxon>Candidatus Chloroploca</taxon>
    </lineage>
</organism>
<evidence type="ECO:0000256" key="2">
    <source>
        <dbReference type="SAM" id="Phobius"/>
    </source>
</evidence>
<dbReference type="EMBL" id="SIJK02000007">
    <property type="protein sequence ID" value="MBP1465215.1"/>
    <property type="molecule type" value="Genomic_DNA"/>
</dbReference>
<keyword evidence="2" id="KW-0812">Transmembrane</keyword>
<evidence type="ECO:0000313" key="4">
    <source>
        <dbReference type="Proteomes" id="UP001193081"/>
    </source>
</evidence>
<proteinExistence type="predicted"/>
<keyword evidence="4" id="KW-1185">Reference proteome</keyword>